<organism evidence="2 3">
    <name type="scientific">Rhizophagus clarus</name>
    <dbReference type="NCBI Taxonomy" id="94130"/>
    <lineage>
        <taxon>Eukaryota</taxon>
        <taxon>Fungi</taxon>
        <taxon>Fungi incertae sedis</taxon>
        <taxon>Mucoromycota</taxon>
        <taxon>Glomeromycotina</taxon>
        <taxon>Glomeromycetes</taxon>
        <taxon>Glomerales</taxon>
        <taxon>Glomeraceae</taxon>
        <taxon>Rhizophagus</taxon>
    </lineage>
</organism>
<feature type="region of interest" description="Disordered" evidence="1">
    <location>
        <begin position="115"/>
        <end position="144"/>
    </location>
</feature>
<proteinExistence type="predicted"/>
<evidence type="ECO:0000313" key="2">
    <source>
        <dbReference type="EMBL" id="GES75380.1"/>
    </source>
</evidence>
<evidence type="ECO:0000313" key="3">
    <source>
        <dbReference type="Proteomes" id="UP000615446"/>
    </source>
</evidence>
<name>A0A8H3QCA8_9GLOM</name>
<comment type="caution">
    <text evidence="2">The sequence shown here is derived from an EMBL/GenBank/DDBJ whole genome shotgun (WGS) entry which is preliminary data.</text>
</comment>
<dbReference type="EMBL" id="BLAL01000016">
    <property type="protein sequence ID" value="GES75380.1"/>
    <property type="molecule type" value="Genomic_DNA"/>
</dbReference>
<gene>
    <name evidence="2" type="ORF">RCL2_000282100</name>
</gene>
<sequence length="412" mass="46734">MGEKIDKYFCDTFHNSSNRNTIQDCGHYGKPTFLPTGSNGDVLGRSIPLVGTLYNKDGFRGGDELSRQVKLPYQNARQFNRQNYYDGCKLLQLPINGEFDDFGRRREDYTNHVQSISPQWENNVSDTNNQRVNSDRESKQNTSTPIVHPECLARIRGLSIQLVPLLRVNTPEGNARKKEPCHLVLPDDRPKISSFKDDASICQVSVSDGYDEENGYSSNSSVVIDTITKFNRCHIANSTGFKLYDKDQEDYISYIKEKLIGYIEEVERYGFDHIIVIGELNYSLLFLDCFGRMFYLDSLTSELFLLGDCSKRMERVTKGLMTDEWVPWIVDADGGNVVEIKALASAGYNLFILKNKGIVGVIGLEDVGIFTDGIINLDTREKFSNNCAISNNFSEEDFDPFLNTILDLEIDE</sequence>
<reference evidence="2" key="1">
    <citation type="submission" date="2019-10" db="EMBL/GenBank/DDBJ databases">
        <title>Conservation and host-specific expression of non-tandemly repeated heterogenous ribosome RNA gene in arbuscular mycorrhizal fungi.</title>
        <authorList>
            <person name="Maeda T."/>
            <person name="Kobayashi Y."/>
            <person name="Nakagawa T."/>
            <person name="Ezawa T."/>
            <person name="Yamaguchi K."/>
            <person name="Bino T."/>
            <person name="Nishimoto Y."/>
            <person name="Shigenobu S."/>
            <person name="Kawaguchi M."/>
        </authorList>
    </citation>
    <scope>NUCLEOTIDE SEQUENCE</scope>
    <source>
        <strain evidence="2">HR1</strain>
    </source>
</reference>
<dbReference type="AlphaFoldDB" id="A0A8H3QCA8"/>
<dbReference type="Proteomes" id="UP000615446">
    <property type="component" value="Unassembled WGS sequence"/>
</dbReference>
<evidence type="ECO:0000256" key="1">
    <source>
        <dbReference type="SAM" id="MobiDB-lite"/>
    </source>
</evidence>
<accession>A0A8H3QCA8</accession>
<dbReference type="OrthoDB" id="2321907at2759"/>
<protein>
    <submittedName>
        <fullName evidence="2">Uncharacterized protein</fullName>
    </submittedName>
</protein>
<feature type="compositionally biased region" description="Polar residues" evidence="1">
    <location>
        <begin position="115"/>
        <end position="132"/>
    </location>
</feature>